<gene>
    <name evidence="1" type="ORF">BECKFW1821C_GA0114237_105719</name>
</gene>
<dbReference type="AlphaFoldDB" id="A0A450TXH8"/>
<proteinExistence type="predicted"/>
<dbReference type="SUPFAM" id="SSF143100">
    <property type="entry name" value="TTHA1013/TTHA0281-like"/>
    <property type="match status" value="1"/>
</dbReference>
<evidence type="ECO:0000313" key="1">
    <source>
        <dbReference type="EMBL" id="VFJ74079.1"/>
    </source>
</evidence>
<dbReference type="EMBL" id="CAADFE010000057">
    <property type="protein sequence ID" value="VFJ74079.1"/>
    <property type="molecule type" value="Genomic_DNA"/>
</dbReference>
<organism evidence="1">
    <name type="scientific">Candidatus Kentrum sp. FW</name>
    <dbReference type="NCBI Taxonomy" id="2126338"/>
    <lineage>
        <taxon>Bacteria</taxon>
        <taxon>Pseudomonadati</taxon>
        <taxon>Pseudomonadota</taxon>
        <taxon>Gammaproteobacteria</taxon>
        <taxon>Candidatus Kentrum</taxon>
    </lineage>
</organism>
<name>A0A450TXH8_9GAMM</name>
<accession>A0A450TXH8</accession>
<sequence>MKCSIQGCPGQLETRRIRHFTLDYWMDDGWYVGKLREVPGVFSQGETFEELERNIKDAFALIMQESMPPPGQNFRSAELQMDVR</sequence>
<dbReference type="Gene3D" id="3.30.160.250">
    <property type="match status" value="1"/>
</dbReference>
<protein>
    <submittedName>
        <fullName evidence="1">Predicted nuclease of the RNAse H fold, HicB family</fullName>
    </submittedName>
</protein>
<reference evidence="1" key="1">
    <citation type="submission" date="2019-02" db="EMBL/GenBank/DDBJ databases">
        <authorList>
            <person name="Gruber-Vodicka R. H."/>
            <person name="Seah K. B. B."/>
        </authorList>
    </citation>
    <scope>NUCLEOTIDE SEQUENCE</scope>
    <source>
        <strain evidence="1">BECK_BZ131</strain>
    </source>
</reference>
<dbReference type="InterPro" id="IPR035069">
    <property type="entry name" value="TTHA1013/TTHA0281-like"/>
</dbReference>